<dbReference type="PANTHER" id="PTHR46708">
    <property type="entry name" value="TENASCIN"/>
    <property type="match status" value="1"/>
</dbReference>
<dbReference type="InterPro" id="IPR003961">
    <property type="entry name" value="FN3_dom"/>
</dbReference>
<keyword evidence="1" id="KW-0677">Repeat</keyword>
<organism evidence="4 5">
    <name type="scientific">Pseudomonas putida</name>
    <name type="common">Arthrobacter siderocapsulatus</name>
    <dbReference type="NCBI Taxonomy" id="303"/>
    <lineage>
        <taxon>Bacteria</taxon>
        <taxon>Pseudomonadati</taxon>
        <taxon>Pseudomonadota</taxon>
        <taxon>Gammaproteobacteria</taxon>
        <taxon>Pseudomonadales</taxon>
        <taxon>Pseudomonadaceae</taxon>
        <taxon>Pseudomonas</taxon>
    </lineage>
</organism>
<name>A0A2Z4RHB3_PSEPU</name>
<protein>
    <recommendedName>
        <fullName evidence="3">Fibronectin type-III domain-containing protein</fullName>
    </recommendedName>
</protein>
<evidence type="ECO:0000313" key="4">
    <source>
        <dbReference type="EMBL" id="AWY39354.1"/>
    </source>
</evidence>
<dbReference type="Proteomes" id="UP000250299">
    <property type="component" value="Chromosome"/>
</dbReference>
<reference evidence="4 5" key="1">
    <citation type="submission" date="2018-05" db="EMBL/GenBank/DDBJ databases">
        <title>Whole genome sequence of Pseudomonas putida JBC17.</title>
        <authorList>
            <person name="Lee Y.H."/>
            <person name="David K."/>
        </authorList>
    </citation>
    <scope>NUCLEOTIDE SEQUENCE [LARGE SCALE GENOMIC DNA]</scope>
    <source>
        <strain evidence="4 5">JBC17</strain>
    </source>
</reference>
<feature type="region of interest" description="Disordered" evidence="2">
    <location>
        <begin position="170"/>
        <end position="191"/>
    </location>
</feature>
<dbReference type="PANTHER" id="PTHR46708:SF2">
    <property type="entry name" value="FIBRONECTIN TYPE-III DOMAIN-CONTAINING PROTEIN"/>
    <property type="match status" value="1"/>
</dbReference>
<dbReference type="Gene3D" id="2.60.40.10">
    <property type="entry name" value="Immunoglobulins"/>
    <property type="match status" value="3"/>
</dbReference>
<dbReference type="Pfam" id="PF00041">
    <property type="entry name" value="fn3"/>
    <property type="match status" value="2"/>
</dbReference>
<dbReference type="PROSITE" id="PS50853">
    <property type="entry name" value="FN3"/>
    <property type="match status" value="2"/>
</dbReference>
<dbReference type="AlphaFoldDB" id="A0A2Z4RHB3"/>
<dbReference type="SUPFAM" id="SSF49265">
    <property type="entry name" value="Fibronectin type III"/>
    <property type="match status" value="2"/>
</dbReference>
<feature type="domain" description="Fibronectin type-III" evidence="3">
    <location>
        <begin position="9"/>
        <end position="94"/>
    </location>
</feature>
<dbReference type="CDD" id="cd00063">
    <property type="entry name" value="FN3"/>
    <property type="match status" value="4"/>
</dbReference>
<dbReference type="InterPro" id="IPR050991">
    <property type="entry name" value="ECM_Regulatory_Proteins"/>
</dbReference>
<evidence type="ECO:0000256" key="1">
    <source>
        <dbReference type="ARBA" id="ARBA00022737"/>
    </source>
</evidence>
<feature type="domain" description="Fibronectin type-III" evidence="3">
    <location>
        <begin position="184"/>
        <end position="270"/>
    </location>
</feature>
<evidence type="ECO:0000259" key="3">
    <source>
        <dbReference type="PROSITE" id="PS50853"/>
    </source>
</evidence>
<dbReference type="EMBL" id="CP029693">
    <property type="protein sequence ID" value="AWY39354.1"/>
    <property type="molecule type" value="Genomic_DNA"/>
</dbReference>
<evidence type="ECO:0000256" key="2">
    <source>
        <dbReference type="SAM" id="MobiDB-lite"/>
    </source>
</evidence>
<sequence>MLKLKPPGKPGTLELTDLTHASATLQWEASNPEFRGTRFRVYLNGFLVRVVTEPRVSLTHLSEHTDFRVEVRAVNDAGISQPSFNTFRTKLRPPTNLRFNHRNGICRLAWDPVFRKYPAHDVSINGRVFTVASGRWGHNFKLLDLSPGPVPHHFKFVVVARLDDAQSAPATLESTVEDDVPPSRPGAPVVSDITDTSATVTWSPSDDNTGVAGYRVVLNGLLVFRTADTFFNFNGLSSGTYHHVFVRAQDKDGNLSSSSGLAVFKTTGQAPSPRPDAPEAKIIALTSTSARLEWKYQKDIPVSGVRIQLDGEFHRDILFLESYRLDNLLPNAEHEISISVFDVFGQLSDPTVLIHEPRDLIPPSMPGNLHKTGATRDSITLKWDDSTDDVGVYEYVIYNNQEYFDRTPMTQYTAVDLLPGAYTFEVCAIDGSGNVSDRATISTSLEGEI</sequence>
<dbReference type="InterPro" id="IPR036116">
    <property type="entry name" value="FN3_sf"/>
</dbReference>
<evidence type="ECO:0000313" key="5">
    <source>
        <dbReference type="Proteomes" id="UP000250299"/>
    </source>
</evidence>
<dbReference type="InterPro" id="IPR013783">
    <property type="entry name" value="Ig-like_fold"/>
</dbReference>
<gene>
    <name evidence="4" type="ORF">DKY63_05310</name>
</gene>
<dbReference type="SMART" id="SM00060">
    <property type="entry name" value="FN3"/>
    <property type="match status" value="5"/>
</dbReference>
<proteinExistence type="predicted"/>
<accession>A0A2Z4RHB3</accession>
<dbReference type="OrthoDB" id="6845000at2"/>